<evidence type="ECO:0000256" key="4">
    <source>
        <dbReference type="ARBA" id="ARBA00022741"/>
    </source>
</evidence>
<evidence type="ECO:0000256" key="1">
    <source>
        <dbReference type="ARBA" id="ARBA00004141"/>
    </source>
</evidence>
<dbReference type="Gene3D" id="3.40.50.300">
    <property type="entry name" value="P-loop containing nucleotide triphosphate hydrolases"/>
    <property type="match status" value="2"/>
</dbReference>
<evidence type="ECO:0000256" key="9">
    <source>
        <dbReference type="SAM" id="Phobius"/>
    </source>
</evidence>
<feature type="transmembrane region" description="Helical" evidence="9">
    <location>
        <begin position="398"/>
        <end position="423"/>
    </location>
</feature>
<feature type="transmembrane region" description="Helical" evidence="9">
    <location>
        <begin position="182"/>
        <end position="202"/>
    </location>
</feature>
<dbReference type="CDD" id="cd03250">
    <property type="entry name" value="ABCC_MRP_domain1"/>
    <property type="match status" value="1"/>
</dbReference>
<feature type="transmembrane region" description="Helical" evidence="9">
    <location>
        <begin position="1041"/>
        <end position="1059"/>
    </location>
</feature>
<dbReference type="GO" id="GO:0016020">
    <property type="term" value="C:membrane"/>
    <property type="evidence" value="ECO:0007669"/>
    <property type="project" value="UniProtKB-SubCell"/>
</dbReference>
<dbReference type="InterPro" id="IPR027417">
    <property type="entry name" value="P-loop_NTPase"/>
</dbReference>
<feature type="transmembrane region" description="Helical" evidence="9">
    <location>
        <begin position="256"/>
        <end position="277"/>
    </location>
</feature>
<accession>A0A9N9RUC7</accession>
<sequence length="1358" mass="153422">MDQSEKIEKKNPRESANALSQLFFLWSVPTILRGAFHGLDWKDLTKCLPSDNSKDLGEKLEIEWEKELEQARKKNSSPHLRNALFKTFYLSCIVDGFLVFTFTLLKSITPVFLSQLLIQFQKPLMVNVNETAIIHDNATTLSTTIIMASTTESTIISISNEDDENIWDKVFQYIASIWTDPFWLSTLVVVFTFISCILNHHVDLRQRFVGARMRIACSAAIYRKSLRMSKRAITQTSAGNIINLLSNDVNRFDFGFIYVHFIWVLPIQACLICYLIWRKAKYAAIVGVLGLLLKTVPIQTGLSRVSAILRMKIAIRTDDRVSKMNELIQGIQVIKMYAWEIPFRSVIKLARKKEVDQIQMAQYIRGIYMSTMVFTERSTLFLAILACVLEERAVTADLVFSMATFFNVLQLTAAIFYPLAVSLGAEALVSIKRIQDFLSLEEQDVLANGFKSNESKTKFAVGLSNITASWTSDYNKTLINLNCRMKAGKLCAIIGPVGSGKSSIFQLLLGELPIETGDIYINGDTSYASQDPWLFSSTVRNNILFGLEYDKLRYSETVKHCALETDFHQLPYGDKTYVGERGMSLSGGQKARISLARAVYKKSSIYLFDDPLSAVDAHVGKHLFTECLGPNGYLARQKATRILITHQIHFLKEADWIIVIDKGKIVRQGTWNDVMDIDLYQYVSSDCEKNDDTSDNEYPHSDDDDIPYIDDAPENPKGYLKLRTSDTKISSRSSVDNSMENLNMNEQKNLRDEDRNEKKIKFAKVFIEYFRAGATMSVLMSVAIFLIFSQFVTSASDYFITFWTNQELLRINQMETMFSTKDGLYIYGFLILAVVSVTLSRGFIFFAVCMRASKKLHDTSFLSLLHSPMRFFDLNPVGRILNRFSKDMGAVDESLPKAIIEAVQNLLVMMGILVLIALTTTGYTFPAALIITAILYGLILKMYLRPAKDIKRLEGSTKSPVFGQMTSTLSGISTIRASKMAEQLTSEFDKLQDVHSGVWQTLLSINTALGLWLDCVSCAFVASICYSFIIMNDETTSSSNVGLAISQALILTGMVQHGIRQMMESFQLFTNTERVLQYIKLDQEPIVTKKPTKDWPFKGLIEFKNVSLYYDINSPPSLKNLNFTIEAGSKVGVVGRTGAGKSSIINALFRLSYIDGRILIDGIDTGEINLQSLRMKVSIIPQNPVLFSATVRYNLDPFNAFTDDQIWNALETVEMKTAVGGLQYMVTEGGNNFSVGERQLICLARAILRNNKILLLDEATANIDQQTDYLIQKTIRDKFSNFTVFTIAHRLHTVMDSDMILVMENGYAKEYDIPYKLLQQSDGFLRSLVNNLDASEKQQLIEVAKKKYEEILDNNKIK</sequence>
<dbReference type="GO" id="GO:0140359">
    <property type="term" value="F:ABC-type transporter activity"/>
    <property type="evidence" value="ECO:0007669"/>
    <property type="project" value="InterPro"/>
</dbReference>
<dbReference type="Proteomes" id="UP001153620">
    <property type="component" value="Chromosome 2"/>
</dbReference>
<dbReference type="GO" id="GO:0016887">
    <property type="term" value="F:ATP hydrolysis activity"/>
    <property type="evidence" value="ECO:0007669"/>
    <property type="project" value="InterPro"/>
</dbReference>
<dbReference type="InterPro" id="IPR044746">
    <property type="entry name" value="ABCC_6TM_D1"/>
</dbReference>
<evidence type="ECO:0000256" key="2">
    <source>
        <dbReference type="ARBA" id="ARBA00022448"/>
    </source>
</evidence>
<dbReference type="SUPFAM" id="SSF52540">
    <property type="entry name" value="P-loop containing nucleoside triphosphate hydrolases"/>
    <property type="match status" value="2"/>
</dbReference>
<proteinExistence type="predicted"/>
<evidence type="ECO:0000259" key="10">
    <source>
        <dbReference type="PROSITE" id="PS50893"/>
    </source>
</evidence>
<name>A0A9N9RUC7_9DIPT</name>
<feature type="region of interest" description="Disordered" evidence="8">
    <location>
        <begin position="688"/>
        <end position="709"/>
    </location>
</feature>
<dbReference type="PROSITE" id="PS50893">
    <property type="entry name" value="ABC_TRANSPORTER_2"/>
    <property type="match status" value="2"/>
</dbReference>
<gene>
    <name evidence="12" type="ORF">CHIRRI_LOCUS6800</name>
</gene>
<dbReference type="SUPFAM" id="SSF90123">
    <property type="entry name" value="ABC transporter transmembrane region"/>
    <property type="match status" value="2"/>
</dbReference>
<evidence type="ECO:0000256" key="8">
    <source>
        <dbReference type="SAM" id="MobiDB-lite"/>
    </source>
</evidence>
<dbReference type="InterPro" id="IPR050173">
    <property type="entry name" value="ABC_transporter_C-like"/>
</dbReference>
<feature type="transmembrane region" description="Helical" evidence="9">
    <location>
        <begin position="283"/>
        <end position="302"/>
    </location>
</feature>
<dbReference type="PROSITE" id="PS00211">
    <property type="entry name" value="ABC_TRANSPORTER_1"/>
    <property type="match status" value="2"/>
</dbReference>
<feature type="transmembrane region" description="Helical" evidence="9">
    <location>
        <begin position="1009"/>
        <end position="1029"/>
    </location>
</feature>
<feature type="compositionally biased region" description="Basic and acidic residues" evidence="8">
    <location>
        <begin position="688"/>
        <end position="701"/>
    </location>
</feature>
<feature type="transmembrane region" description="Helical" evidence="9">
    <location>
        <begin position="769"/>
        <end position="792"/>
    </location>
</feature>
<dbReference type="Pfam" id="PF00664">
    <property type="entry name" value="ABC_membrane"/>
    <property type="match status" value="2"/>
</dbReference>
<dbReference type="EMBL" id="OU895878">
    <property type="protein sequence ID" value="CAG9803905.1"/>
    <property type="molecule type" value="Genomic_DNA"/>
</dbReference>
<dbReference type="InterPro" id="IPR011527">
    <property type="entry name" value="ABC1_TM_dom"/>
</dbReference>
<dbReference type="FunFam" id="3.40.50.300:FF:000163">
    <property type="entry name" value="Multidrug resistance-associated protein member 4"/>
    <property type="match status" value="1"/>
</dbReference>
<feature type="domain" description="ABC transmembrane type-1" evidence="11">
    <location>
        <begin position="97"/>
        <end position="410"/>
    </location>
</feature>
<keyword evidence="5" id="KW-0067">ATP-binding</keyword>
<dbReference type="OrthoDB" id="6500128at2759"/>
<keyword evidence="6 9" id="KW-1133">Transmembrane helix</keyword>
<dbReference type="InterPro" id="IPR003439">
    <property type="entry name" value="ABC_transporter-like_ATP-bd"/>
</dbReference>
<dbReference type="CDD" id="cd03244">
    <property type="entry name" value="ABCC_MRP_domain2"/>
    <property type="match status" value="1"/>
</dbReference>
<keyword evidence="4" id="KW-0547">Nucleotide-binding</keyword>
<dbReference type="CDD" id="cd18579">
    <property type="entry name" value="ABC_6TM_ABCC_D1"/>
    <property type="match status" value="1"/>
</dbReference>
<dbReference type="FunFam" id="1.20.1560.10:FF:000014">
    <property type="entry name" value="Multidrug resistance-associated protein member 4"/>
    <property type="match status" value="1"/>
</dbReference>
<dbReference type="InterPro" id="IPR036640">
    <property type="entry name" value="ABC1_TM_sf"/>
</dbReference>
<dbReference type="InterPro" id="IPR003593">
    <property type="entry name" value="AAA+_ATPase"/>
</dbReference>
<evidence type="ECO:0000256" key="3">
    <source>
        <dbReference type="ARBA" id="ARBA00022692"/>
    </source>
</evidence>
<feature type="transmembrane region" description="Helical" evidence="9">
    <location>
        <begin position="824"/>
        <end position="848"/>
    </location>
</feature>
<evidence type="ECO:0000259" key="11">
    <source>
        <dbReference type="PROSITE" id="PS50929"/>
    </source>
</evidence>
<dbReference type="InterPro" id="IPR044726">
    <property type="entry name" value="ABCC_6TM_D2"/>
</dbReference>
<dbReference type="CDD" id="cd18580">
    <property type="entry name" value="ABC_6TM_ABCC_D2"/>
    <property type="match status" value="1"/>
</dbReference>
<dbReference type="PROSITE" id="PS50929">
    <property type="entry name" value="ABC_TM1F"/>
    <property type="match status" value="2"/>
</dbReference>
<dbReference type="InterPro" id="IPR017871">
    <property type="entry name" value="ABC_transporter-like_CS"/>
</dbReference>
<keyword evidence="2" id="KW-0813">Transport</keyword>
<evidence type="ECO:0000256" key="6">
    <source>
        <dbReference type="ARBA" id="ARBA00022989"/>
    </source>
</evidence>
<comment type="subcellular location">
    <subcellularLocation>
        <location evidence="1">Membrane</location>
        <topology evidence="1">Multi-pass membrane protein</topology>
    </subcellularLocation>
</comment>
<dbReference type="FunFam" id="3.40.50.300:FF:000997">
    <property type="entry name" value="Multidrug resistance-associated protein 1"/>
    <property type="match status" value="1"/>
</dbReference>
<dbReference type="Gene3D" id="1.20.1560.10">
    <property type="entry name" value="ABC transporter type 1, transmembrane domain"/>
    <property type="match status" value="2"/>
</dbReference>
<feature type="domain" description="ABC transmembrane type-1" evidence="11">
    <location>
        <begin position="782"/>
        <end position="1071"/>
    </location>
</feature>
<organism evidence="12 13">
    <name type="scientific">Chironomus riparius</name>
    <dbReference type="NCBI Taxonomy" id="315576"/>
    <lineage>
        <taxon>Eukaryota</taxon>
        <taxon>Metazoa</taxon>
        <taxon>Ecdysozoa</taxon>
        <taxon>Arthropoda</taxon>
        <taxon>Hexapoda</taxon>
        <taxon>Insecta</taxon>
        <taxon>Pterygota</taxon>
        <taxon>Neoptera</taxon>
        <taxon>Endopterygota</taxon>
        <taxon>Diptera</taxon>
        <taxon>Nematocera</taxon>
        <taxon>Chironomoidea</taxon>
        <taxon>Chironomidae</taxon>
        <taxon>Chironominae</taxon>
        <taxon>Chironomus</taxon>
    </lineage>
</organism>
<keyword evidence="7 9" id="KW-0472">Membrane</keyword>
<feature type="transmembrane region" description="Helical" evidence="9">
    <location>
        <begin position="367"/>
        <end position="386"/>
    </location>
</feature>
<dbReference type="SMART" id="SM00382">
    <property type="entry name" value="AAA"/>
    <property type="match status" value="2"/>
</dbReference>
<keyword evidence="13" id="KW-1185">Reference proteome</keyword>
<feature type="domain" description="ABC transporter" evidence="10">
    <location>
        <begin position="1101"/>
        <end position="1330"/>
    </location>
</feature>
<reference evidence="12" key="1">
    <citation type="submission" date="2022-01" db="EMBL/GenBank/DDBJ databases">
        <authorList>
            <person name="King R."/>
        </authorList>
    </citation>
    <scope>NUCLEOTIDE SEQUENCE</scope>
</reference>
<reference evidence="12" key="2">
    <citation type="submission" date="2022-10" db="EMBL/GenBank/DDBJ databases">
        <authorList>
            <consortium name="ENA_rothamsted_submissions"/>
            <consortium name="culmorum"/>
            <person name="King R."/>
        </authorList>
    </citation>
    <scope>NUCLEOTIDE SEQUENCE</scope>
</reference>
<evidence type="ECO:0000313" key="12">
    <source>
        <dbReference type="EMBL" id="CAG9803905.1"/>
    </source>
</evidence>
<dbReference type="PANTHER" id="PTHR24223">
    <property type="entry name" value="ATP-BINDING CASSETTE SUB-FAMILY C"/>
    <property type="match status" value="1"/>
</dbReference>
<protein>
    <submittedName>
        <fullName evidence="12">Uncharacterized protein</fullName>
    </submittedName>
</protein>
<feature type="domain" description="ABC transporter" evidence="10">
    <location>
        <begin position="461"/>
        <end position="687"/>
    </location>
</feature>
<dbReference type="Pfam" id="PF00005">
    <property type="entry name" value="ABC_tran"/>
    <property type="match status" value="2"/>
</dbReference>
<evidence type="ECO:0000256" key="7">
    <source>
        <dbReference type="ARBA" id="ARBA00023136"/>
    </source>
</evidence>
<keyword evidence="3 9" id="KW-0812">Transmembrane</keyword>
<dbReference type="GO" id="GO:0005524">
    <property type="term" value="F:ATP binding"/>
    <property type="evidence" value="ECO:0007669"/>
    <property type="project" value="UniProtKB-KW"/>
</dbReference>
<evidence type="ECO:0000313" key="13">
    <source>
        <dbReference type="Proteomes" id="UP001153620"/>
    </source>
</evidence>
<dbReference type="PANTHER" id="PTHR24223:SF415">
    <property type="entry name" value="FI20190P1"/>
    <property type="match status" value="1"/>
</dbReference>
<evidence type="ECO:0000256" key="5">
    <source>
        <dbReference type="ARBA" id="ARBA00022840"/>
    </source>
</evidence>